<comment type="caution">
    <text evidence="2">The sequence shown here is derived from an EMBL/GenBank/DDBJ whole genome shotgun (WGS) entry which is preliminary data.</text>
</comment>
<evidence type="ECO:0000256" key="1">
    <source>
        <dbReference type="SAM" id="SignalP"/>
    </source>
</evidence>
<dbReference type="Proteomes" id="UP000247536">
    <property type="component" value="Unassembled WGS sequence"/>
</dbReference>
<keyword evidence="3" id="KW-1185">Reference proteome</keyword>
<proteinExistence type="predicted"/>
<name>A0ABX5P064_9HYPH</name>
<evidence type="ECO:0000313" key="3">
    <source>
        <dbReference type="Proteomes" id="UP000247536"/>
    </source>
</evidence>
<dbReference type="RefSeq" id="WP_110789792.1">
    <property type="nucleotide sequence ID" value="NZ_QJRY01000001.1"/>
</dbReference>
<feature type="chain" id="PRO_5046758496" evidence="1">
    <location>
        <begin position="23"/>
        <end position="157"/>
    </location>
</feature>
<keyword evidence="1" id="KW-0732">Signal</keyword>
<feature type="signal peptide" evidence="1">
    <location>
        <begin position="1"/>
        <end position="22"/>
    </location>
</feature>
<reference evidence="2 3" key="1">
    <citation type="submission" date="2018-06" db="EMBL/GenBank/DDBJ databases">
        <title>Rhizobium wuzhouense sp. nov., isolated from roots of Oryza officinalis.</title>
        <authorList>
            <person name="Yuan T."/>
        </authorList>
    </citation>
    <scope>NUCLEOTIDE SEQUENCE [LARGE SCALE GENOMIC DNA]</scope>
    <source>
        <strain evidence="2 3">W44</strain>
    </source>
</reference>
<protein>
    <submittedName>
        <fullName evidence="2">Uncharacterized protein</fullName>
    </submittedName>
</protein>
<dbReference type="EMBL" id="QJRY01000001">
    <property type="protein sequence ID" value="PYB77356.1"/>
    <property type="molecule type" value="Genomic_DNA"/>
</dbReference>
<organism evidence="2 3">
    <name type="scientific">Rhizobium wuzhouense</name>
    <dbReference type="NCBI Taxonomy" id="1986026"/>
    <lineage>
        <taxon>Bacteria</taxon>
        <taxon>Pseudomonadati</taxon>
        <taxon>Pseudomonadota</taxon>
        <taxon>Alphaproteobacteria</taxon>
        <taxon>Hyphomicrobiales</taxon>
        <taxon>Rhizobiaceae</taxon>
        <taxon>Rhizobium/Agrobacterium group</taxon>
        <taxon>Rhizobium</taxon>
    </lineage>
</organism>
<sequence>MGNKRLPIALLVLCSWALPGMAAERIYCAASDAVVSASLETGFSKKDEQQLIHFRGIAGVRDNVVPPEFRRFELNSDMLRQHWTDGHDLRFSMQAFSPPKSPVYRVTMSIVTSRETDKDPRYEGTYHLAVQHLVPGSRVEGDILLDHEAPIFCAIKG</sequence>
<gene>
    <name evidence="2" type="ORF">DMY87_03040</name>
</gene>
<evidence type="ECO:0000313" key="2">
    <source>
        <dbReference type="EMBL" id="PYB77356.1"/>
    </source>
</evidence>
<accession>A0ABX5P064</accession>